<dbReference type="EMBL" id="CATQJL010000326">
    <property type="protein sequence ID" value="CAJ0609297.1"/>
    <property type="molecule type" value="Genomic_DNA"/>
</dbReference>
<sequence>MQLLIGFITLAAISTVTALELTPSVENPKRLPYNLNSISSLENMKRPSGDSTAMLFPEEDDDIGQYDPEDEVDEETLRSVSEERMGKRSIALGRSGFRPGKRSLSLGRYGFRPGKRSLFDSADRDGFLTPVDKRSLAMGRMGFRPGKRSMAMGRLNFRPGKRSEDFDNELELSAAKRSIAMGRVNFRPGKRSVASGRVGFRPGK</sequence>
<dbReference type="Proteomes" id="UP001176961">
    <property type="component" value="Unassembled WGS sequence"/>
</dbReference>
<feature type="chain" id="PRO_5041438895" evidence="1">
    <location>
        <begin position="19"/>
        <end position="204"/>
    </location>
</feature>
<keyword evidence="3" id="KW-1185">Reference proteome</keyword>
<organism evidence="2 3">
    <name type="scientific">Cylicocyclus nassatus</name>
    <name type="common">Nematode worm</name>
    <dbReference type="NCBI Taxonomy" id="53992"/>
    <lineage>
        <taxon>Eukaryota</taxon>
        <taxon>Metazoa</taxon>
        <taxon>Ecdysozoa</taxon>
        <taxon>Nematoda</taxon>
        <taxon>Chromadorea</taxon>
        <taxon>Rhabditida</taxon>
        <taxon>Rhabditina</taxon>
        <taxon>Rhabditomorpha</taxon>
        <taxon>Strongyloidea</taxon>
        <taxon>Strongylidae</taxon>
        <taxon>Cylicocyclus</taxon>
    </lineage>
</organism>
<evidence type="ECO:0000313" key="3">
    <source>
        <dbReference type="Proteomes" id="UP001176961"/>
    </source>
</evidence>
<comment type="caution">
    <text evidence="2">The sequence shown here is derived from an EMBL/GenBank/DDBJ whole genome shotgun (WGS) entry which is preliminary data.</text>
</comment>
<proteinExistence type="predicted"/>
<name>A0AA36HFN7_CYLNA</name>
<dbReference type="AlphaFoldDB" id="A0AA36HFN7"/>
<protein>
    <submittedName>
        <fullName evidence="2">Uncharacterized protein</fullName>
    </submittedName>
</protein>
<evidence type="ECO:0000256" key="1">
    <source>
        <dbReference type="SAM" id="SignalP"/>
    </source>
</evidence>
<gene>
    <name evidence="2" type="ORF">CYNAS_LOCUS21280</name>
</gene>
<evidence type="ECO:0000313" key="2">
    <source>
        <dbReference type="EMBL" id="CAJ0609297.1"/>
    </source>
</evidence>
<feature type="signal peptide" evidence="1">
    <location>
        <begin position="1"/>
        <end position="18"/>
    </location>
</feature>
<reference evidence="2" key="1">
    <citation type="submission" date="2023-07" db="EMBL/GenBank/DDBJ databases">
        <authorList>
            <consortium name="CYATHOMIX"/>
        </authorList>
    </citation>
    <scope>NUCLEOTIDE SEQUENCE</scope>
    <source>
        <strain evidence="2">N/A</strain>
    </source>
</reference>
<keyword evidence="1" id="KW-0732">Signal</keyword>
<accession>A0AA36HFN7</accession>